<organism evidence="2 3">
    <name type="scientific">Meripilus lineatus</name>
    <dbReference type="NCBI Taxonomy" id="2056292"/>
    <lineage>
        <taxon>Eukaryota</taxon>
        <taxon>Fungi</taxon>
        <taxon>Dikarya</taxon>
        <taxon>Basidiomycota</taxon>
        <taxon>Agaricomycotina</taxon>
        <taxon>Agaricomycetes</taxon>
        <taxon>Polyporales</taxon>
        <taxon>Meripilaceae</taxon>
        <taxon>Meripilus</taxon>
    </lineage>
</organism>
<evidence type="ECO:0000313" key="2">
    <source>
        <dbReference type="EMBL" id="KAJ3477658.1"/>
    </source>
</evidence>
<proteinExistence type="predicted"/>
<gene>
    <name evidence="2" type="ORF">NLI96_g10310</name>
</gene>
<dbReference type="AlphaFoldDB" id="A0AAD5UYH3"/>
<keyword evidence="3" id="KW-1185">Reference proteome</keyword>
<reference evidence="2" key="1">
    <citation type="submission" date="2022-07" db="EMBL/GenBank/DDBJ databases">
        <title>Genome Sequence of Physisporinus lineatus.</title>
        <authorList>
            <person name="Buettner E."/>
        </authorList>
    </citation>
    <scope>NUCLEOTIDE SEQUENCE</scope>
    <source>
        <strain evidence="2">VT162</strain>
    </source>
</reference>
<protein>
    <submittedName>
        <fullName evidence="2">Uncharacterized protein</fullName>
    </submittedName>
</protein>
<feature type="compositionally biased region" description="Basic and acidic residues" evidence="1">
    <location>
        <begin position="12"/>
        <end position="24"/>
    </location>
</feature>
<comment type="caution">
    <text evidence="2">The sequence shown here is derived from an EMBL/GenBank/DDBJ whole genome shotgun (WGS) entry which is preliminary data.</text>
</comment>
<dbReference type="EMBL" id="JANAWD010000575">
    <property type="protein sequence ID" value="KAJ3477658.1"/>
    <property type="molecule type" value="Genomic_DNA"/>
</dbReference>
<name>A0AAD5UYH3_9APHY</name>
<accession>A0AAD5UYH3</accession>
<dbReference type="Proteomes" id="UP001212997">
    <property type="component" value="Unassembled WGS sequence"/>
</dbReference>
<evidence type="ECO:0000256" key="1">
    <source>
        <dbReference type="SAM" id="MobiDB-lite"/>
    </source>
</evidence>
<evidence type="ECO:0000313" key="3">
    <source>
        <dbReference type="Proteomes" id="UP001212997"/>
    </source>
</evidence>
<feature type="region of interest" description="Disordered" evidence="1">
    <location>
        <begin position="1"/>
        <end position="32"/>
    </location>
</feature>
<feature type="compositionally biased region" description="Polar residues" evidence="1">
    <location>
        <begin position="1"/>
        <end position="11"/>
    </location>
</feature>
<sequence>MTTEVRSANQRIDQDVRIGTRDDPDSSTFRRGHERRYHDINLAIQSQCVLNMAMRLHKLVPGIIDESLFEALHTTSVNMFDLEAEGWFRDYIQKEPEQMVQISAQSVGELDWKKLLKGGEYVEVEVRGEGEYTEYGDKWEYQKLRMSCKLRIEFFLNRGFVIPDPELYRF</sequence>